<keyword evidence="2" id="KW-1185">Reference proteome</keyword>
<dbReference type="Gene3D" id="2.160.20.10">
    <property type="entry name" value="Single-stranded right-handed beta-helix, Pectin lyase-like"/>
    <property type="match status" value="1"/>
</dbReference>
<dbReference type="RefSeq" id="WP_227775264.1">
    <property type="nucleotide sequence ID" value="NZ_BAABKX010000001.1"/>
</dbReference>
<dbReference type="Proteomes" id="UP001501729">
    <property type="component" value="Unassembled WGS sequence"/>
</dbReference>
<proteinExistence type="predicted"/>
<dbReference type="AlphaFoldDB" id="A0AAV3UBW2"/>
<evidence type="ECO:0008006" key="3">
    <source>
        <dbReference type="Google" id="ProtNLM"/>
    </source>
</evidence>
<dbReference type="SUPFAM" id="SSF51126">
    <property type="entry name" value="Pectin lyase-like"/>
    <property type="match status" value="1"/>
</dbReference>
<reference evidence="1 2" key="1">
    <citation type="journal article" date="2019" name="Int. J. Syst. Evol. Microbiol.">
        <title>The Global Catalogue of Microorganisms (GCM) 10K type strain sequencing project: providing services to taxonomists for standard genome sequencing and annotation.</title>
        <authorList>
            <consortium name="The Broad Institute Genomics Platform"/>
            <consortium name="The Broad Institute Genome Sequencing Center for Infectious Disease"/>
            <person name="Wu L."/>
            <person name="Ma J."/>
        </authorList>
    </citation>
    <scope>NUCLEOTIDE SEQUENCE [LARGE SCALE GENOMIC DNA]</scope>
    <source>
        <strain evidence="1 2">JCM 17504</strain>
    </source>
</reference>
<protein>
    <recommendedName>
        <fullName evidence="3">Right handed beta helix region</fullName>
    </recommendedName>
</protein>
<gene>
    <name evidence="1" type="ORF">GCM10025751_04610</name>
</gene>
<dbReference type="EMBL" id="BAABKX010000001">
    <property type="protein sequence ID" value="GAA5041883.1"/>
    <property type="molecule type" value="Genomic_DNA"/>
</dbReference>
<evidence type="ECO:0000313" key="1">
    <source>
        <dbReference type="EMBL" id="GAA5041883.1"/>
    </source>
</evidence>
<name>A0AAV3UBW2_9EURY</name>
<accession>A0AAV3UBW2</accession>
<sequence length="460" mass="48917">MTDNSSLEIGRVETDELTGDWDILTTSASGIGSLPSNVSDGDVVRVKRPDTPYIVTSQIKFDGVDGLTIEFESPLAKDGNPIMKAADGADIGGFIFGETTACSDITVKNYGWDGNRPNQGTATRLHGITTYQVDGFTLDEYDIRRTSPQEHGSGGSGITIYAGTTDYTIRDGYIEDPGDRGIQLGGDEGHIHGYKLQTGYDRAIAGDAQRPDGPTDKASHVVISDCIAYDITDGTAFGFTQASDNISMNNVTSVRCQRTVRFAGNGNNLRASGIHAYEHTSSSPVYILGDATNVYISDVTGYSTTEMTHCLWIAENADDVTINGADLHYPNIGFRGITVSTSGTNIKLKNVTLRGGTPNSDDLHLDTSAIIENSHFECGTGINITANSADTEFIDVRNAGSYTDNGTGTIINGEAIESAAAETPQGSYPIGTFVDFTDSGDGSGTGYYRQKRDGSFVQVA</sequence>
<dbReference type="InterPro" id="IPR011050">
    <property type="entry name" value="Pectin_lyase_fold/virulence"/>
</dbReference>
<dbReference type="InterPro" id="IPR012334">
    <property type="entry name" value="Pectin_lyas_fold"/>
</dbReference>
<evidence type="ECO:0000313" key="2">
    <source>
        <dbReference type="Proteomes" id="UP001501729"/>
    </source>
</evidence>
<organism evidence="1 2">
    <name type="scientific">Haladaptatus pallidirubidus</name>
    <dbReference type="NCBI Taxonomy" id="1008152"/>
    <lineage>
        <taxon>Archaea</taxon>
        <taxon>Methanobacteriati</taxon>
        <taxon>Methanobacteriota</taxon>
        <taxon>Stenosarchaea group</taxon>
        <taxon>Halobacteria</taxon>
        <taxon>Halobacteriales</taxon>
        <taxon>Haladaptataceae</taxon>
        <taxon>Haladaptatus</taxon>
    </lineage>
</organism>
<dbReference type="GeneID" id="68615148"/>
<comment type="caution">
    <text evidence="1">The sequence shown here is derived from an EMBL/GenBank/DDBJ whole genome shotgun (WGS) entry which is preliminary data.</text>
</comment>